<dbReference type="InterPro" id="IPR032675">
    <property type="entry name" value="LRR_dom_sf"/>
</dbReference>
<evidence type="ECO:0000256" key="1">
    <source>
        <dbReference type="ARBA" id="ARBA00022614"/>
    </source>
</evidence>
<evidence type="ECO:0000256" key="3">
    <source>
        <dbReference type="ARBA" id="ARBA00022741"/>
    </source>
</evidence>
<name>A0A2N9F8Q8_FAGSY</name>
<keyword evidence="4" id="KW-0611">Plant defense</keyword>
<dbReference type="InterPro" id="IPR041118">
    <property type="entry name" value="Rx_N"/>
</dbReference>
<keyword evidence="1" id="KW-0433">Leucine-rich repeat</keyword>
<dbReference type="GO" id="GO:0005524">
    <property type="term" value="F:ATP binding"/>
    <property type="evidence" value="ECO:0007669"/>
    <property type="project" value="UniProtKB-KW"/>
</dbReference>
<dbReference type="Pfam" id="PF18052">
    <property type="entry name" value="Rx_N"/>
    <property type="match status" value="1"/>
</dbReference>
<evidence type="ECO:0000256" key="4">
    <source>
        <dbReference type="ARBA" id="ARBA00022821"/>
    </source>
</evidence>
<dbReference type="PANTHER" id="PTHR36766">
    <property type="entry name" value="PLANT BROAD-SPECTRUM MILDEW RESISTANCE PROTEIN RPW8"/>
    <property type="match status" value="1"/>
</dbReference>
<dbReference type="Pfam" id="PF25019">
    <property type="entry name" value="LRR_R13L1-DRL21"/>
    <property type="match status" value="2"/>
</dbReference>
<dbReference type="Gene3D" id="3.80.10.10">
    <property type="entry name" value="Ribonuclease Inhibitor"/>
    <property type="match status" value="2"/>
</dbReference>
<dbReference type="InterPro" id="IPR056789">
    <property type="entry name" value="LRR_R13L1-DRL21"/>
</dbReference>
<gene>
    <name evidence="8" type="ORF">FSB_LOCUS15189</name>
</gene>
<evidence type="ECO:0000256" key="2">
    <source>
        <dbReference type="ARBA" id="ARBA00022737"/>
    </source>
</evidence>
<sequence>MLSSISSNQHRLGKEGGDSRHARNGGLGFAVGKWWFGLGLCRGLEWFHRWVWVFAEAWSGFIGGFGSLPRPGVIAGGFGSLPRPGVVESVAWGGCWVCTAEIGLGWWVCAGFGSLPRLTTVVVVVAAVGGKTVLDIRVFLGAVPEDVRKEAYQATEGTKKKLKCASTSSGAKESKITSTSISKTKKDKIVTQGKEEYMAEIFLNDIVDRLVANAFSLATELIGLGGKRQVSDEPVRIWLTKLRDVVCDVDNVLDEFGYEICCLKVQIQNHNDGSAGFYLGIECVNSIPKINLDKNIDSFLDDSEVVGRGFDVVKIVDLLTSSSNKQVISVLPIVGCSLEELGHLNQLSGELDIYNLEHVRDNVEAKSANLAKNAKIYKLGFHWKVDRYDYDFSDEEVEEVEDINDEEVEDINDEEVEEVEDINDEEVLEGLQPHQNLKSLTIEGYKGKKFPSWMLTGRDARDGLSLFDNLIEITLRSCPNLRTFPSIEEECGVEVLSIGLKSCTSLQILRIEKCRNLKRISEGLPESCTSLHYLKISYCPELLSIPDLKGFSSLIQLKISNCPKLRTFPSIEGAASLRKLVISSCGVEVLSIGLESCTSLQMLRIKKCPNLKRISEGLPESLKTLKIGPFCEMLEAFPSLISSTSIQHSVEDLYLIGWAKLNSLPDQFQRFTALKVLTISDFDGMEALPEWLGNLSSLQKLSLLGCKNLMCLPTAQAMRRLTYLAICDCPILEARFAEGSDEAERSKIAHLPTMTLDFVGWRLGWCLATYKGDESED</sequence>
<dbReference type="Gene3D" id="1.20.5.4130">
    <property type="match status" value="1"/>
</dbReference>
<evidence type="ECO:0000259" key="6">
    <source>
        <dbReference type="Pfam" id="PF18052"/>
    </source>
</evidence>
<keyword evidence="5" id="KW-0067">ATP-binding</keyword>
<protein>
    <submittedName>
        <fullName evidence="8">Uncharacterized protein</fullName>
    </submittedName>
</protein>
<dbReference type="SUPFAM" id="SSF52058">
    <property type="entry name" value="L domain-like"/>
    <property type="match status" value="1"/>
</dbReference>
<accession>A0A2N9F8Q8</accession>
<dbReference type="AlphaFoldDB" id="A0A2N9F8Q8"/>
<dbReference type="PANTHER" id="PTHR36766:SF40">
    <property type="entry name" value="DISEASE RESISTANCE PROTEIN RGA3"/>
    <property type="match status" value="1"/>
</dbReference>
<evidence type="ECO:0000256" key="5">
    <source>
        <dbReference type="ARBA" id="ARBA00022840"/>
    </source>
</evidence>
<feature type="domain" description="Disease resistance N-terminal" evidence="6">
    <location>
        <begin position="227"/>
        <end position="265"/>
    </location>
</feature>
<dbReference type="EMBL" id="OIVN01000912">
    <property type="protein sequence ID" value="SPC87307.1"/>
    <property type="molecule type" value="Genomic_DNA"/>
</dbReference>
<organism evidence="8">
    <name type="scientific">Fagus sylvatica</name>
    <name type="common">Beechnut</name>
    <dbReference type="NCBI Taxonomy" id="28930"/>
    <lineage>
        <taxon>Eukaryota</taxon>
        <taxon>Viridiplantae</taxon>
        <taxon>Streptophyta</taxon>
        <taxon>Embryophyta</taxon>
        <taxon>Tracheophyta</taxon>
        <taxon>Spermatophyta</taxon>
        <taxon>Magnoliopsida</taxon>
        <taxon>eudicotyledons</taxon>
        <taxon>Gunneridae</taxon>
        <taxon>Pentapetalae</taxon>
        <taxon>rosids</taxon>
        <taxon>fabids</taxon>
        <taxon>Fagales</taxon>
        <taxon>Fagaceae</taxon>
        <taxon>Fagus</taxon>
    </lineage>
</organism>
<reference evidence="8" key="1">
    <citation type="submission" date="2018-02" db="EMBL/GenBank/DDBJ databases">
        <authorList>
            <person name="Cohen D.B."/>
            <person name="Kent A.D."/>
        </authorList>
    </citation>
    <scope>NUCLEOTIDE SEQUENCE</scope>
</reference>
<dbReference type="GO" id="GO:0006952">
    <property type="term" value="P:defense response"/>
    <property type="evidence" value="ECO:0007669"/>
    <property type="project" value="UniProtKB-KW"/>
</dbReference>
<keyword evidence="2" id="KW-0677">Repeat</keyword>
<keyword evidence="3" id="KW-0547">Nucleotide-binding</keyword>
<evidence type="ECO:0000313" key="8">
    <source>
        <dbReference type="EMBL" id="SPC87307.1"/>
    </source>
</evidence>
<feature type="domain" description="R13L1/DRL21-like LRR repeat region" evidence="7">
    <location>
        <begin position="666"/>
        <end position="728"/>
    </location>
</feature>
<feature type="domain" description="R13L1/DRL21-like LRR repeat region" evidence="7">
    <location>
        <begin position="338"/>
        <end position="489"/>
    </location>
</feature>
<proteinExistence type="predicted"/>
<evidence type="ECO:0000259" key="7">
    <source>
        <dbReference type="Pfam" id="PF25019"/>
    </source>
</evidence>